<dbReference type="Proteomes" id="UP000607559">
    <property type="component" value="Unassembled WGS sequence"/>
</dbReference>
<dbReference type="InterPro" id="IPR011576">
    <property type="entry name" value="Pyridox_Oxase_N"/>
</dbReference>
<evidence type="ECO:0000259" key="1">
    <source>
        <dbReference type="Pfam" id="PF01243"/>
    </source>
</evidence>
<sequence length="139" mass="15990">MTTEFLVQFIRRHSIAALATTSGNHQPEAAIVGIAVTDDLEIVFDTVRGSRKYPNLIECPRVALVIGWKHETTVQYEGVARELAGAEDDVYREVYYSVYPDGRQRAATWEGLVHFVVRPQWIRYSNFNEPVRIEEMRFS</sequence>
<proteinExistence type="predicted"/>
<comment type="caution">
    <text evidence="2">The sequence shown here is derived from an EMBL/GenBank/DDBJ whole genome shotgun (WGS) entry which is preliminary data.</text>
</comment>
<organism evidence="2 3">
    <name type="scientific">Puia dinghuensis</name>
    <dbReference type="NCBI Taxonomy" id="1792502"/>
    <lineage>
        <taxon>Bacteria</taxon>
        <taxon>Pseudomonadati</taxon>
        <taxon>Bacteroidota</taxon>
        <taxon>Chitinophagia</taxon>
        <taxon>Chitinophagales</taxon>
        <taxon>Chitinophagaceae</taxon>
        <taxon>Puia</taxon>
    </lineage>
</organism>
<dbReference type="EMBL" id="BMJC01000005">
    <property type="protein sequence ID" value="GGB17404.1"/>
    <property type="molecule type" value="Genomic_DNA"/>
</dbReference>
<dbReference type="Gene3D" id="2.30.110.10">
    <property type="entry name" value="Electron Transport, Fmn-binding Protein, Chain A"/>
    <property type="match status" value="1"/>
</dbReference>
<dbReference type="InterPro" id="IPR012349">
    <property type="entry name" value="Split_barrel_FMN-bd"/>
</dbReference>
<dbReference type="SUPFAM" id="SSF50475">
    <property type="entry name" value="FMN-binding split barrel"/>
    <property type="match status" value="1"/>
</dbReference>
<accession>A0A8J2UH77</accession>
<dbReference type="AlphaFoldDB" id="A0A8J2UH77"/>
<feature type="domain" description="Pyridoxamine 5'-phosphate oxidase N-terminal" evidence="1">
    <location>
        <begin position="3"/>
        <end position="123"/>
    </location>
</feature>
<name>A0A8J2UH77_9BACT</name>
<dbReference type="RefSeq" id="WP_188936348.1">
    <property type="nucleotide sequence ID" value="NZ_BMJC01000005.1"/>
</dbReference>
<keyword evidence="3" id="KW-1185">Reference proteome</keyword>
<evidence type="ECO:0000313" key="3">
    <source>
        <dbReference type="Proteomes" id="UP000607559"/>
    </source>
</evidence>
<gene>
    <name evidence="2" type="ORF">GCM10011511_46490</name>
</gene>
<protein>
    <submittedName>
        <fullName evidence="2">Pyridoxamine 5'-phosphate oxidase</fullName>
    </submittedName>
</protein>
<reference evidence="2" key="1">
    <citation type="journal article" date="2014" name="Int. J. Syst. Evol. Microbiol.">
        <title>Complete genome sequence of Corynebacterium casei LMG S-19264T (=DSM 44701T), isolated from a smear-ripened cheese.</title>
        <authorList>
            <consortium name="US DOE Joint Genome Institute (JGI-PGF)"/>
            <person name="Walter F."/>
            <person name="Albersmeier A."/>
            <person name="Kalinowski J."/>
            <person name="Ruckert C."/>
        </authorList>
    </citation>
    <scope>NUCLEOTIDE SEQUENCE</scope>
    <source>
        <strain evidence="2">CGMCC 1.15448</strain>
    </source>
</reference>
<evidence type="ECO:0000313" key="2">
    <source>
        <dbReference type="EMBL" id="GGB17404.1"/>
    </source>
</evidence>
<dbReference type="Pfam" id="PF01243">
    <property type="entry name" value="PNPOx_N"/>
    <property type="match status" value="1"/>
</dbReference>
<reference evidence="2" key="2">
    <citation type="submission" date="2020-09" db="EMBL/GenBank/DDBJ databases">
        <authorList>
            <person name="Sun Q."/>
            <person name="Zhou Y."/>
        </authorList>
    </citation>
    <scope>NUCLEOTIDE SEQUENCE</scope>
    <source>
        <strain evidence="2">CGMCC 1.15448</strain>
    </source>
</reference>